<proteinExistence type="predicted"/>
<evidence type="ECO:0000313" key="2">
    <source>
        <dbReference type="EMBL" id="SDL22776.1"/>
    </source>
</evidence>
<sequence length="421" mass="45494">MTFLPTRALTRAWWLGLLLAVPGVLLGRPDLLALAAPFVVHAAWAWVRRPAGQVAVRTSPRAATMAEGDAAELAVEAGTPGNLTAVQWDGGGRVDFDVVGGARVATTARVTVAAVPDRWGRYVLPAPTVAVTDGTGGWRAQGEGTPVVLTVRPDVQRLEGATGVSRPIGISGIHRSRDRGDGTDLSDVRPFRAGDRLRRINWRVSSRARELHVNSMLVERDTDVLVVVDTLTEYGAGTRDAITSVDLAARALTAITAHYVGFGDRVAIHDVGGRLRHLRPGSGPRQAQAVLTALSRMRRQGSEERLFRRVPHVADGTLVFFLSTLLDPSVRDELVRLRRLGGEVVAVDTLPDGLGRAARIPDFRPDTLLGEAWVLRRLERDDAVARLQELGIPVAPWRGPTSLAAVLRAMEAARSAPRRLR</sequence>
<keyword evidence="3" id="KW-1185">Reference proteome</keyword>
<feature type="domain" description="DUF58" evidence="1">
    <location>
        <begin position="187"/>
        <end position="364"/>
    </location>
</feature>
<dbReference type="PANTHER" id="PTHR33608:SF14">
    <property type="entry name" value="POSSIBLE CONSERVED SECRETED PROTEIN"/>
    <property type="match status" value="1"/>
</dbReference>
<evidence type="ECO:0000259" key="1">
    <source>
        <dbReference type="Pfam" id="PF01882"/>
    </source>
</evidence>
<accession>A0A1G9ICD7</accession>
<dbReference type="InterPro" id="IPR002881">
    <property type="entry name" value="DUF58"/>
</dbReference>
<dbReference type="RefSeq" id="WP_093249136.1">
    <property type="nucleotide sequence ID" value="NZ_FNGP01000001.1"/>
</dbReference>
<evidence type="ECO:0000313" key="3">
    <source>
        <dbReference type="Proteomes" id="UP000199475"/>
    </source>
</evidence>
<reference evidence="2 3" key="1">
    <citation type="submission" date="2016-10" db="EMBL/GenBank/DDBJ databases">
        <authorList>
            <person name="de Groot N.N."/>
        </authorList>
    </citation>
    <scope>NUCLEOTIDE SEQUENCE [LARGE SCALE GENOMIC DNA]</scope>
    <source>
        <strain evidence="2 3">CGMCC 1.9159</strain>
    </source>
</reference>
<dbReference type="Pfam" id="PF01882">
    <property type="entry name" value="DUF58"/>
    <property type="match status" value="1"/>
</dbReference>
<organism evidence="2 3">
    <name type="scientific">Tessaracoccus oleiagri</name>
    <dbReference type="NCBI Taxonomy" id="686624"/>
    <lineage>
        <taxon>Bacteria</taxon>
        <taxon>Bacillati</taxon>
        <taxon>Actinomycetota</taxon>
        <taxon>Actinomycetes</taxon>
        <taxon>Propionibacteriales</taxon>
        <taxon>Propionibacteriaceae</taxon>
        <taxon>Tessaracoccus</taxon>
    </lineage>
</organism>
<protein>
    <submittedName>
        <fullName evidence="2">Uncharacterized conserved protein, DUF58 family, contains vWF domain</fullName>
    </submittedName>
</protein>
<dbReference type="PANTHER" id="PTHR33608">
    <property type="entry name" value="BLL2464 PROTEIN"/>
    <property type="match status" value="1"/>
</dbReference>
<dbReference type="AlphaFoldDB" id="A0A1G9ICD7"/>
<dbReference type="EMBL" id="FNGP01000001">
    <property type="protein sequence ID" value="SDL22776.1"/>
    <property type="molecule type" value="Genomic_DNA"/>
</dbReference>
<dbReference type="Proteomes" id="UP000199475">
    <property type="component" value="Unassembled WGS sequence"/>
</dbReference>
<dbReference type="STRING" id="686624.SAMN04488242_0851"/>
<gene>
    <name evidence="2" type="ORF">SAMN04488242_0851</name>
</gene>
<name>A0A1G9ICD7_9ACTN</name>
<dbReference type="OrthoDB" id="9776116at2"/>